<reference evidence="5" key="1">
    <citation type="submission" date="2018-11" db="EMBL/GenBank/DDBJ databases">
        <authorList>
            <person name="Alioto T."/>
            <person name="Alioto T."/>
        </authorList>
    </citation>
    <scope>NUCLEOTIDE SEQUENCE</scope>
</reference>
<dbReference type="Pfam" id="PF00651">
    <property type="entry name" value="BTB"/>
    <property type="match status" value="1"/>
</dbReference>
<dbReference type="EMBL" id="UYJE01008235">
    <property type="protein sequence ID" value="VDI62160.1"/>
    <property type="molecule type" value="Genomic_DNA"/>
</dbReference>
<dbReference type="SMART" id="SM00612">
    <property type="entry name" value="Kelch"/>
    <property type="match status" value="5"/>
</dbReference>
<dbReference type="Gene3D" id="2.120.10.80">
    <property type="entry name" value="Kelch-type beta propeller"/>
    <property type="match status" value="2"/>
</dbReference>
<dbReference type="InterPro" id="IPR011043">
    <property type="entry name" value="Gal_Oxase/kelch_b-propeller"/>
</dbReference>
<dbReference type="SMART" id="SM00875">
    <property type="entry name" value="BACK"/>
    <property type="match status" value="1"/>
</dbReference>
<dbReference type="OrthoDB" id="6418787at2759"/>
<organism evidence="5 6">
    <name type="scientific">Mytilus galloprovincialis</name>
    <name type="common">Mediterranean mussel</name>
    <dbReference type="NCBI Taxonomy" id="29158"/>
    <lineage>
        <taxon>Eukaryota</taxon>
        <taxon>Metazoa</taxon>
        <taxon>Spiralia</taxon>
        <taxon>Lophotrochozoa</taxon>
        <taxon>Mollusca</taxon>
        <taxon>Bivalvia</taxon>
        <taxon>Autobranchia</taxon>
        <taxon>Pteriomorphia</taxon>
        <taxon>Mytilida</taxon>
        <taxon>Mytiloidea</taxon>
        <taxon>Mytilidae</taxon>
        <taxon>Mytilinae</taxon>
        <taxon>Mytilus</taxon>
    </lineage>
</organism>
<dbReference type="PANTHER" id="PTHR45632">
    <property type="entry name" value="LD33804P"/>
    <property type="match status" value="1"/>
</dbReference>
<gene>
    <name evidence="5" type="ORF">MGAL_10B034679</name>
</gene>
<proteinExistence type="predicted"/>
<dbReference type="PROSITE" id="PS50097">
    <property type="entry name" value="BTB"/>
    <property type="match status" value="1"/>
</dbReference>
<dbReference type="Gene3D" id="1.25.40.420">
    <property type="match status" value="1"/>
</dbReference>
<evidence type="ECO:0000313" key="6">
    <source>
        <dbReference type="Proteomes" id="UP000596742"/>
    </source>
</evidence>
<keyword evidence="6" id="KW-1185">Reference proteome</keyword>
<dbReference type="PIRSF" id="PIRSF037037">
    <property type="entry name" value="Kelch-like_protein_gigaxonin"/>
    <property type="match status" value="1"/>
</dbReference>
<dbReference type="FunFam" id="1.25.40.420:FF:000001">
    <property type="entry name" value="Kelch-like family member 12"/>
    <property type="match status" value="1"/>
</dbReference>
<evidence type="ECO:0000259" key="4">
    <source>
        <dbReference type="PROSITE" id="PS50097"/>
    </source>
</evidence>
<dbReference type="Pfam" id="PF07707">
    <property type="entry name" value="BACK"/>
    <property type="match status" value="1"/>
</dbReference>
<evidence type="ECO:0000256" key="1">
    <source>
        <dbReference type="ARBA" id="ARBA00022441"/>
    </source>
</evidence>
<dbReference type="InterPro" id="IPR006652">
    <property type="entry name" value="Kelch_1"/>
</dbReference>
<feature type="domain" description="BTB" evidence="4">
    <location>
        <begin position="44"/>
        <end position="111"/>
    </location>
</feature>
<evidence type="ECO:0000256" key="2">
    <source>
        <dbReference type="ARBA" id="ARBA00022737"/>
    </source>
</evidence>
<keyword evidence="1" id="KW-0880">Kelch repeat</keyword>
<dbReference type="SMART" id="SM00225">
    <property type="entry name" value="BTB"/>
    <property type="match status" value="1"/>
</dbReference>
<keyword evidence="2" id="KW-0677">Repeat</keyword>
<feature type="region of interest" description="Disordered" evidence="3">
    <location>
        <begin position="270"/>
        <end position="290"/>
    </location>
</feature>
<name>A0A8B6GCJ4_MYTGA</name>
<dbReference type="InterPro" id="IPR011705">
    <property type="entry name" value="BACK"/>
</dbReference>
<dbReference type="InterPro" id="IPR015915">
    <property type="entry name" value="Kelch-typ_b-propeller"/>
</dbReference>
<dbReference type="SUPFAM" id="SSF54695">
    <property type="entry name" value="POZ domain"/>
    <property type="match status" value="1"/>
</dbReference>
<dbReference type="InterPro" id="IPR000210">
    <property type="entry name" value="BTB/POZ_dom"/>
</dbReference>
<dbReference type="InterPro" id="IPR011333">
    <property type="entry name" value="SKP1/BTB/POZ_sf"/>
</dbReference>
<protein>
    <submittedName>
        <fullName evidence="5">Kelch-like protein 24/35</fullName>
    </submittedName>
</protein>
<sequence length="587" mass="67422">MNFRRYMDRRIGSPAIDKYVLQDPDYSSEMLNKLNSLRTEKVFTDATVCCGQEEFFCHRNVLAASSPYFRAMFTSELREGKETLVSFNDISAWTMKRIIDYIYTGKLEINTDNVQELLVAGSMLQYEAIVDSCCKFLKCQLDPYNCLGIEKFAQMHSCHRLEEEAYKHALENFSVVTEQVEFLELTVDNLIRYVSSDWIDVRTEEIVYDAVIKWIEFDVDERKKYITQLLENIRLPVIDKHRLSIIKKEPLIVKCEDCVQMVQEAITHNESVHDQHGRRRRSMQNSHVQPRPSTVAKEKMVVIGGINNYVNRTVEMYDPLKDKWFDLPDFPDNISWFSVCALSHSIIVTGGILEGNIVSKVWKFEGRTRAWIAMPPMLKPRARHASGALGELIYVFGGVTYGTTYSVIDSELIECYDPTTQSWTHVGQSVFPRKQSQVVTFSNMLVEVGGLQGEAKVNTMDNFMCIGSGKDIRSAEQFILPEAIQYSKIVVINNIFYIIWEDTKKIIALNPRRRTFERLADMNYAHKHCGATVLGDKIYVVGGLIDNSHNTRPSCIVESYDPVTNKWTIEKSLREPRAHHGCATITL</sequence>
<evidence type="ECO:0000313" key="5">
    <source>
        <dbReference type="EMBL" id="VDI62160.1"/>
    </source>
</evidence>
<dbReference type="AlphaFoldDB" id="A0A8B6GCJ4"/>
<accession>A0A8B6GCJ4</accession>
<dbReference type="SUPFAM" id="SSF50965">
    <property type="entry name" value="Galactose oxidase, central domain"/>
    <property type="match status" value="1"/>
</dbReference>
<dbReference type="Gene3D" id="3.30.710.10">
    <property type="entry name" value="Potassium Channel Kv1.1, Chain A"/>
    <property type="match status" value="1"/>
</dbReference>
<comment type="caution">
    <text evidence="5">The sequence shown here is derived from an EMBL/GenBank/DDBJ whole genome shotgun (WGS) entry which is preliminary data.</text>
</comment>
<dbReference type="Proteomes" id="UP000596742">
    <property type="component" value="Unassembled WGS sequence"/>
</dbReference>
<dbReference type="Pfam" id="PF01344">
    <property type="entry name" value="Kelch_1"/>
    <property type="match status" value="3"/>
</dbReference>
<evidence type="ECO:0000256" key="3">
    <source>
        <dbReference type="SAM" id="MobiDB-lite"/>
    </source>
</evidence>
<dbReference type="PANTHER" id="PTHR45632:SF3">
    <property type="entry name" value="KELCH-LIKE PROTEIN 32"/>
    <property type="match status" value="1"/>
</dbReference>
<dbReference type="InterPro" id="IPR017096">
    <property type="entry name" value="BTB-kelch_protein"/>
</dbReference>